<dbReference type="OrthoDB" id="211174at2"/>
<evidence type="ECO:0000313" key="3">
    <source>
        <dbReference type="Proteomes" id="UP000199021"/>
    </source>
</evidence>
<keyword evidence="1" id="KW-1133">Transmembrane helix</keyword>
<dbReference type="AlphaFoldDB" id="A0A1H9FK90"/>
<evidence type="ECO:0008006" key="4">
    <source>
        <dbReference type="Google" id="ProtNLM"/>
    </source>
</evidence>
<evidence type="ECO:0000256" key="1">
    <source>
        <dbReference type="SAM" id="Phobius"/>
    </source>
</evidence>
<reference evidence="3" key="1">
    <citation type="submission" date="2016-10" db="EMBL/GenBank/DDBJ databases">
        <authorList>
            <person name="Varghese N."/>
            <person name="Submissions S."/>
        </authorList>
    </citation>
    <scope>NUCLEOTIDE SEQUENCE [LARGE SCALE GENOMIC DNA]</scope>
    <source>
        <strain evidence="3">DSM 24740</strain>
    </source>
</reference>
<organism evidence="2 3">
    <name type="scientific">Neolewinella agarilytica</name>
    <dbReference type="NCBI Taxonomy" id="478744"/>
    <lineage>
        <taxon>Bacteria</taxon>
        <taxon>Pseudomonadati</taxon>
        <taxon>Bacteroidota</taxon>
        <taxon>Saprospiria</taxon>
        <taxon>Saprospirales</taxon>
        <taxon>Lewinellaceae</taxon>
        <taxon>Neolewinella</taxon>
    </lineage>
</organism>
<gene>
    <name evidence="2" type="ORF">SAMN05444359_10910</name>
</gene>
<dbReference type="Proteomes" id="UP000199021">
    <property type="component" value="Unassembled WGS sequence"/>
</dbReference>
<keyword evidence="1" id="KW-0472">Membrane</keyword>
<dbReference type="EMBL" id="FOFB01000009">
    <property type="protein sequence ID" value="SEQ38371.1"/>
    <property type="molecule type" value="Genomic_DNA"/>
</dbReference>
<evidence type="ECO:0000313" key="2">
    <source>
        <dbReference type="EMBL" id="SEQ38371.1"/>
    </source>
</evidence>
<dbReference type="InterPro" id="IPR011727">
    <property type="entry name" value="CHP02117"/>
</dbReference>
<dbReference type="NCBIfam" id="TIGR02117">
    <property type="entry name" value="chp_urease_rgn"/>
    <property type="match status" value="1"/>
</dbReference>
<sequence>MKTAFSYFGRLLLFVIAFLVLYVGLSFLLSYIPTSDKSAKGNGSRTIYLFSNGVHLDIVVPVGMVPTDLRQQLRPASSTELLAFGWGDKGFYLDTPTWAELRASVAVKAMFLPSPTAMHVTEHQQVHSTWSKAEISQEQLDQLFTYILSSFKTTASGEIIEIKDAGYTPQDRFYEAHGNYSCFKTCNTWVNKAMKVIGVKTAIWTPMDKGVLRYLEEVR</sequence>
<feature type="transmembrane region" description="Helical" evidence="1">
    <location>
        <begin position="12"/>
        <end position="32"/>
    </location>
</feature>
<dbReference type="Pfam" id="PF09601">
    <property type="entry name" value="DUF2459"/>
    <property type="match status" value="1"/>
</dbReference>
<dbReference type="InParanoid" id="A0A1H9FK90"/>
<protein>
    <recommendedName>
        <fullName evidence="4">TIGR02117 family protein</fullName>
    </recommendedName>
</protein>
<accession>A0A1H9FK90</accession>
<name>A0A1H9FK90_9BACT</name>
<dbReference type="RefSeq" id="WP_090167721.1">
    <property type="nucleotide sequence ID" value="NZ_FOFB01000009.1"/>
</dbReference>
<keyword evidence="1" id="KW-0812">Transmembrane</keyword>
<keyword evidence="3" id="KW-1185">Reference proteome</keyword>
<proteinExistence type="predicted"/>
<dbReference type="STRING" id="478744.SAMN05444359_10910"/>